<dbReference type="CDD" id="cd09604">
    <property type="entry name" value="M1_APN_like"/>
    <property type="match status" value="1"/>
</dbReference>
<dbReference type="InterPro" id="IPR027268">
    <property type="entry name" value="Peptidase_M4/M1_CTD_sf"/>
</dbReference>
<organism evidence="2 3">
    <name type="scientific">Pajaroellobacter abortibovis</name>
    <dbReference type="NCBI Taxonomy" id="1882918"/>
    <lineage>
        <taxon>Bacteria</taxon>
        <taxon>Pseudomonadati</taxon>
        <taxon>Myxococcota</taxon>
        <taxon>Polyangia</taxon>
        <taxon>Polyangiales</taxon>
        <taxon>Polyangiaceae</taxon>
    </lineage>
</organism>
<evidence type="ECO:0000313" key="2">
    <source>
        <dbReference type="EMBL" id="APS00220.1"/>
    </source>
</evidence>
<dbReference type="InterPro" id="IPR014782">
    <property type="entry name" value="Peptidase_M1_dom"/>
</dbReference>
<dbReference type="EMBL" id="CP016908">
    <property type="protein sequence ID" value="APS00220.1"/>
    <property type="molecule type" value="Genomic_DNA"/>
</dbReference>
<dbReference type="KEGG" id="pabo:BCY86_05645"/>
<keyword evidence="3" id="KW-1185">Reference proteome</keyword>
<name>A0A1L6MXI7_9BACT</name>
<dbReference type="Gene3D" id="1.10.390.10">
    <property type="entry name" value="Neutral Protease Domain 2"/>
    <property type="match status" value="1"/>
</dbReference>
<dbReference type="OrthoDB" id="9814383at2"/>
<dbReference type="AlphaFoldDB" id="A0A1L6MXI7"/>
<dbReference type="STRING" id="1882918.BCY86_05645"/>
<dbReference type="SUPFAM" id="SSF55486">
    <property type="entry name" value="Metalloproteases ('zincins'), catalytic domain"/>
    <property type="match status" value="1"/>
</dbReference>
<proteinExistence type="predicted"/>
<feature type="domain" description="Peptidase M1 membrane alanine aminopeptidase" evidence="1">
    <location>
        <begin position="275"/>
        <end position="469"/>
    </location>
</feature>
<reference evidence="2 3" key="1">
    <citation type="submission" date="2016-08" db="EMBL/GenBank/DDBJ databases">
        <title>Identification and validation of antigenic proteins from Pajaroellobacter abortibovis using de-novo genome sequence assembly and reverse vaccinology.</title>
        <authorList>
            <person name="Welly B.T."/>
            <person name="Miller M.R."/>
            <person name="Stott J.L."/>
            <person name="Blanchard M.T."/>
            <person name="Islas-Trejo A.D."/>
            <person name="O'Rourke S.M."/>
            <person name="Young A.E."/>
            <person name="Medrano J.F."/>
            <person name="Van Eenennaam A.L."/>
        </authorList>
    </citation>
    <scope>NUCLEOTIDE SEQUENCE [LARGE SCALE GENOMIC DNA]</scope>
    <source>
        <strain evidence="2 3">BTF92-0548A/99-0131</strain>
    </source>
</reference>
<dbReference type="GO" id="GO:0008237">
    <property type="term" value="F:metallopeptidase activity"/>
    <property type="evidence" value="ECO:0007669"/>
    <property type="project" value="InterPro"/>
</dbReference>
<gene>
    <name evidence="2" type="ORF">BCY86_05645</name>
</gene>
<evidence type="ECO:0000259" key="1">
    <source>
        <dbReference type="Pfam" id="PF01433"/>
    </source>
</evidence>
<dbReference type="Pfam" id="PF01433">
    <property type="entry name" value="Peptidase_M1"/>
    <property type="match status" value="1"/>
</dbReference>
<dbReference type="RefSeq" id="WP_075276884.1">
    <property type="nucleotide sequence ID" value="NZ_CP016908.1"/>
</dbReference>
<dbReference type="Proteomes" id="UP000185544">
    <property type="component" value="Chromosome"/>
</dbReference>
<protein>
    <recommendedName>
        <fullName evidence="1">Peptidase M1 membrane alanine aminopeptidase domain-containing protein</fullName>
    </recommendedName>
</protein>
<dbReference type="GO" id="GO:0008270">
    <property type="term" value="F:zinc ion binding"/>
    <property type="evidence" value="ECO:0007669"/>
    <property type="project" value="InterPro"/>
</dbReference>
<evidence type="ECO:0000313" key="3">
    <source>
        <dbReference type="Proteomes" id="UP000185544"/>
    </source>
</evidence>
<sequence>MCGELLTNRAKPEQVASYQMNATLNPTNHTVYGEGIITWRNTSLVPTRELWVHLYLNAFKNSASVFMQEAVSGFRGGQKPTDWGKIEVQRFSLQKETSKVDLWAVADIHPNGDQDETDIRIPLPDDVKPGDELVIDVAWEAKLPSIVLRTGYWDTYHFMGQWFPKIARLETDGKWSHFPFHRLSEFYADYAHYDVTLDVPEQFTIGATGPIIEESIANGRRRERHVQDSIHDFAWSAWDQWQSRKETIGHTEVTVFYPKGFHSVVERQLATLRFAFPYYQERYGTYPYSVLTVIHPPEHAHESGGMEYPTLITTGGAWYTPSSFLMPELVTIHEFGHQYFYGLLGSNEVEWPFLDEGLNAYAEQEALAHFKGSGSFINFFGLTISDTAHALTGNQATHQDRVAQPAFLFQSGTTYGKLVYSRTSTLLETLRRVYGDEKMRAALTLYAHRYRFLHPTPDQLLDTLGQCLGDAARENAHLVLFERGWVDYRAEAIASHPTQDREGFFDQTDQTPTNATNQGKDPYTGWVLVTRRGTLHFPITIELISKGGFRQRIPWEGIENWIRIPYRGATPLEAAIVDPDEQILLDQDRTHQFITTPTFKGPGLFRTGERLFYWVQVLLQWLLP</sequence>
<accession>A0A1L6MXI7</accession>